<dbReference type="EMBL" id="CP133619">
    <property type="protein sequence ID" value="WMV41754.1"/>
    <property type="molecule type" value="Genomic_DNA"/>
</dbReference>
<dbReference type="InterPro" id="IPR050951">
    <property type="entry name" value="Retrovirus_Pol_polyprotein"/>
</dbReference>
<organism evidence="1 2">
    <name type="scientific">Solanum verrucosum</name>
    <dbReference type="NCBI Taxonomy" id="315347"/>
    <lineage>
        <taxon>Eukaryota</taxon>
        <taxon>Viridiplantae</taxon>
        <taxon>Streptophyta</taxon>
        <taxon>Embryophyta</taxon>
        <taxon>Tracheophyta</taxon>
        <taxon>Spermatophyta</taxon>
        <taxon>Magnoliopsida</taxon>
        <taxon>eudicotyledons</taxon>
        <taxon>Gunneridae</taxon>
        <taxon>Pentapetalae</taxon>
        <taxon>asterids</taxon>
        <taxon>lamiids</taxon>
        <taxon>Solanales</taxon>
        <taxon>Solanaceae</taxon>
        <taxon>Solanoideae</taxon>
        <taxon>Solaneae</taxon>
        <taxon>Solanum</taxon>
    </lineage>
</organism>
<dbReference type="Gene3D" id="3.30.70.270">
    <property type="match status" value="2"/>
</dbReference>
<dbReference type="InterPro" id="IPR043128">
    <property type="entry name" value="Rev_trsase/Diguanyl_cyclase"/>
</dbReference>
<evidence type="ECO:0008006" key="3">
    <source>
        <dbReference type="Google" id="ProtNLM"/>
    </source>
</evidence>
<sequence length="124" mass="14582">MDAFLVMEETFEACLEHLYRVLQRCVETNLVFNYEKCHFMVKKGILLGHKISGDGIQVDQDKVELITKLPSPILVKGFRSFLGHVGFYQRFINDFFRVAYLLCKLLEKESFFKFYEAHVKAFLC</sequence>
<proteinExistence type="predicted"/>
<dbReference type="InterPro" id="IPR043502">
    <property type="entry name" value="DNA/RNA_pol_sf"/>
</dbReference>
<keyword evidence="2" id="KW-1185">Reference proteome</keyword>
<dbReference type="Proteomes" id="UP001234989">
    <property type="component" value="Chromosome 8"/>
</dbReference>
<dbReference type="AlphaFoldDB" id="A0AAF0U9M6"/>
<evidence type="ECO:0000313" key="1">
    <source>
        <dbReference type="EMBL" id="WMV41754.1"/>
    </source>
</evidence>
<dbReference type="SUPFAM" id="SSF56672">
    <property type="entry name" value="DNA/RNA polymerases"/>
    <property type="match status" value="1"/>
</dbReference>
<dbReference type="PANTHER" id="PTHR37984:SF5">
    <property type="entry name" value="PROTEIN NYNRIN-LIKE"/>
    <property type="match status" value="1"/>
</dbReference>
<name>A0AAF0U9M6_SOLVR</name>
<evidence type="ECO:0000313" key="2">
    <source>
        <dbReference type="Proteomes" id="UP001234989"/>
    </source>
</evidence>
<accession>A0AAF0U9M6</accession>
<dbReference type="PANTHER" id="PTHR37984">
    <property type="entry name" value="PROTEIN CBG26694"/>
    <property type="match status" value="1"/>
</dbReference>
<protein>
    <recommendedName>
        <fullName evidence="3">Reverse transcriptase</fullName>
    </recommendedName>
</protein>
<gene>
    <name evidence="1" type="ORF">MTR67_035139</name>
</gene>
<reference evidence="1" key="1">
    <citation type="submission" date="2023-08" db="EMBL/GenBank/DDBJ databases">
        <title>A de novo genome assembly of Solanum verrucosum Schlechtendal, a Mexican diploid species geographically isolated from the other diploid A-genome species in potato relatives.</title>
        <authorList>
            <person name="Hosaka K."/>
        </authorList>
    </citation>
    <scope>NUCLEOTIDE SEQUENCE</scope>
    <source>
        <tissue evidence="1">Young leaves</tissue>
    </source>
</reference>